<protein>
    <submittedName>
        <fullName evidence="1">Uncharacterized protein</fullName>
    </submittedName>
</protein>
<organism evidence="1 2">
    <name type="scientific">Patagioenas fasciata monilis</name>
    <dbReference type="NCBI Taxonomy" id="372326"/>
    <lineage>
        <taxon>Eukaryota</taxon>
        <taxon>Metazoa</taxon>
        <taxon>Chordata</taxon>
        <taxon>Craniata</taxon>
        <taxon>Vertebrata</taxon>
        <taxon>Euteleostomi</taxon>
        <taxon>Archelosauria</taxon>
        <taxon>Archosauria</taxon>
        <taxon>Dinosauria</taxon>
        <taxon>Saurischia</taxon>
        <taxon>Theropoda</taxon>
        <taxon>Coelurosauria</taxon>
        <taxon>Aves</taxon>
        <taxon>Neognathae</taxon>
        <taxon>Neoaves</taxon>
        <taxon>Columbimorphae</taxon>
        <taxon>Columbiformes</taxon>
        <taxon>Columbidae</taxon>
        <taxon>Patagioenas</taxon>
    </lineage>
</organism>
<reference evidence="1 2" key="1">
    <citation type="submission" date="2016-02" db="EMBL/GenBank/DDBJ databases">
        <title>Band-tailed pigeon sequencing and assembly.</title>
        <authorList>
            <person name="Soares A.E."/>
            <person name="Novak B.J."/>
            <person name="Rice E.S."/>
            <person name="O'Connell B."/>
            <person name="Chang D."/>
            <person name="Weber S."/>
            <person name="Shapiro B."/>
        </authorList>
    </citation>
    <scope>NUCLEOTIDE SEQUENCE [LARGE SCALE GENOMIC DNA]</scope>
    <source>
        <strain evidence="1">BTP2013</strain>
        <tissue evidence="1">Blood</tissue>
    </source>
</reference>
<comment type="caution">
    <text evidence="1">The sequence shown here is derived from an EMBL/GenBank/DDBJ whole genome shotgun (WGS) entry which is preliminary data.</text>
</comment>
<evidence type="ECO:0000313" key="2">
    <source>
        <dbReference type="Proteomes" id="UP000190648"/>
    </source>
</evidence>
<sequence>MYCKEALEPSIRNLSVAFALPLSAAAGMTGRQRGEKRLGEPRGTWRSLTLALERPGEISRKFKTSGN</sequence>
<keyword evidence="2" id="KW-1185">Reference proteome</keyword>
<dbReference type="EMBL" id="LSYS01001520">
    <property type="protein sequence ID" value="OPJ88769.1"/>
    <property type="molecule type" value="Genomic_DNA"/>
</dbReference>
<accession>A0A1V4KWA3</accession>
<dbReference type="AlphaFoldDB" id="A0A1V4KWA3"/>
<proteinExistence type="predicted"/>
<evidence type="ECO:0000313" key="1">
    <source>
        <dbReference type="EMBL" id="OPJ88769.1"/>
    </source>
</evidence>
<name>A0A1V4KWA3_PATFA</name>
<gene>
    <name evidence="1" type="ORF">AV530_003235</name>
</gene>
<dbReference type="Proteomes" id="UP000190648">
    <property type="component" value="Unassembled WGS sequence"/>
</dbReference>